<accession>A0ABW1EH80</accession>
<dbReference type="RefSeq" id="WP_263338932.1">
    <property type="nucleotide sequence ID" value="NZ_JAGSYH010000004.1"/>
</dbReference>
<feature type="region of interest" description="Disordered" evidence="1">
    <location>
        <begin position="77"/>
        <end position="118"/>
    </location>
</feature>
<reference evidence="3" key="1">
    <citation type="journal article" date="2019" name="Int. J. Syst. Evol. Microbiol.">
        <title>The Global Catalogue of Microorganisms (GCM) 10K type strain sequencing project: providing services to taxonomists for standard genome sequencing and annotation.</title>
        <authorList>
            <consortium name="The Broad Institute Genomics Platform"/>
            <consortium name="The Broad Institute Genome Sequencing Center for Infectious Disease"/>
            <person name="Wu L."/>
            <person name="Ma J."/>
        </authorList>
    </citation>
    <scope>NUCLEOTIDE SEQUENCE [LARGE SCALE GENOMIC DNA]</scope>
    <source>
        <strain evidence="3">JCM 4087</strain>
    </source>
</reference>
<evidence type="ECO:0000256" key="1">
    <source>
        <dbReference type="SAM" id="MobiDB-lite"/>
    </source>
</evidence>
<protein>
    <submittedName>
        <fullName evidence="2">Uncharacterized protein</fullName>
    </submittedName>
</protein>
<dbReference type="Proteomes" id="UP001596091">
    <property type="component" value="Unassembled WGS sequence"/>
</dbReference>
<organism evidence="2 3">
    <name type="scientific">Acidicapsa dinghuensis</name>
    <dbReference type="NCBI Taxonomy" id="2218256"/>
    <lineage>
        <taxon>Bacteria</taxon>
        <taxon>Pseudomonadati</taxon>
        <taxon>Acidobacteriota</taxon>
        <taxon>Terriglobia</taxon>
        <taxon>Terriglobales</taxon>
        <taxon>Acidobacteriaceae</taxon>
        <taxon>Acidicapsa</taxon>
    </lineage>
</organism>
<keyword evidence="3" id="KW-1185">Reference proteome</keyword>
<gene>
    <name evidence="2" type="ORF">ACFPT7_08610</name>
</gene>
<sequence length="194" mass="22553">MRDLLSNLPRTNEHPTLKTLLEVVDVCSLTLEGVHRLFGYNLEELRSFDFRLNGGRTHIESLHERLRTREVHRPLCVSSSRERERDHRRPYHADHPKQLECGNKVAQSSAGKSDKSTKDGILIEKESAVAGHRHLHRLVSVGICRDHLASPMSHPILPIYRAIIRNYRSVLSEVESDDFFRKRQLNWRLLSRLN</sequence>
<evidence type="ECO:0000313" key="3">
    <source>
        <dbReference type="Proteomes" id="UP001596091"/>
    </source>
</evidence>
<evidence type="ECO:0000313" key="2">
    <source>
        <dbReference type="EMBL" id="MFC5862348.1"/>
    </source>
</evidence>
<dbReference type="EMBL" id="JBHSPH010000002">
    <property type="protein sequence ID" value="MFC5862348.1"/>
    <property type="molecule type" value="Genomic_DNA"/>
</dbReference>
<name>A0ABW1EH80_9BACT</name>
<proteinExistence type="predicted"/>
<comment type="caution">
    <text evidence="2">The sequence shown here is derived from an EMBL/GenBank/DDBJ whole genome shotgun (WGS) entry which is preliminary data.</text>
</comment>
<feature type="compositionally biased region" description="Basic and acidic residues" evidence="1">
    <location>
        <begin position="80"/>
        <end position="98"/>
    </location>
</feature>